<feature type="compositionally biased region" description="Low complexity" evidence="1">
    <location>
        <begin position="1"/>
        <end position="10"/>
    </location>
</feature>
<protein>
    <submittedName>
        <fullName evidence="2">Uncharacterized protein</fullName>
    </submittedName>
</protein>
<organism evidence="2 3">
    <name type="scientific">Podarcis lilfordi</name>
    <name type="common">Lilford's wall lizard</name>
    <dbReference type="NCBI Taxonomy" id="74358"/>
    <lineage>
        <taxon>Eukaryota</taxon>
        <taxon>Metazoa</taxon>
        <taxon>Chordata</taxon>
        <taxon>Craniata</taxon>
        <taxon>Vertebrata</taxon>
        <taxon>Euteleostomi</taxon>
        <taxon>Lepidosauria</taxon>
        <taxon>Squamata</taxon>
        <taxon>Bifurcata</taxon>
        <taxon>Unidentata</taxon>
        <taxon>Episquamata</taxon>
        <taxon>Laterata</taxon>
        <taxon>Lacertibaenia</taxon>
        <taxon>Lacertidae</taxon>
        <taxon>Podarcis</taxon>
    </lineage>
</organism>
<evidence type="ECO:0000256" key="1">
    <source>
        <dbReference type="SAM" id="MobiDB-lite"/>
    </source>
</evidence>
<proteinExistence type="predicted"/>
<name>A0AA35JUM0_9SAUR</name>
<sequence length="102" mass="10838">MPRPCAAEAGRAGEREGSGDACTSTGSLSGKMKDLQEKGPLIEEIWDLLLSQFGVAASKELQQAITKCSLQQARALEFLQSKQQRGVSSRTLRAALNATTAS</sequence>
<dbReference type="EMBL" id="OX395127">
    <property type="protein sequence ID" value="CAI5765389.1"/>
    <property type="molecule type" value="Genomic_DNA"/>
</dbReference>
<accession>A0AA35JUM0</accession>
<dbReference type="Proteomes" id="UP001178461">
    <property type="component" value="Chromosome 2"/>
</dbReference>
<dbReference type="AlphaFoldDB" id="A0AA35JUM0"/>
<keyword evidence="3" id="KW-1185">Reference proteome</keyword>
<evidence type="ECO:0000313" key="2">
    <source>
        <dbReference type="EMBL" id="CAI5765389.1"/>
    </source>
</evidence>
<gene>
    <name evidence="2" type="ORF">PODLI_1B031893</name>
</gene>
<reference evidence="2" key="1">
    <citation type="submission" date="2022-12" db="EMBL/GenBank/DDBJ databases">
        <authorList>
            <person name="Alioto T."/>
            <person name="Alioto T."/>
            <person name="Gomez Garrido J."/>
        </authorList>
    </citation>
    <scope>NUCLEOTIDE SEQUENCE</scope>
</reference>
<feature type="region of interest" description="Disordered" evidence="1">
    <location>
        <begin position="1"/>
        <end position="31"/>
    </location>
</feature>
<evidence type="ECO:0000313" key="3">
    <source>
        <dbReference type="Proteomes" id="UP001178461"/>
    </source>
</evidence>